<keyword evidence="1" id="KW-0808">Transferase</keyword>
<dbReference type="InterPro" id="IPR010719">
    <property type="entry name" value="MnmM_MeTrfase"/>
</dbReference>
<dbReference type="EMBL" id="CP002048">
    <property type="protein sequence ID" value="ADI01221.1"/>
    <property type="molecule type" value="Genomic_DNA"/>
</dbReference>
<gene>
    <name evidence="1" type="ordered locus">Slip_0437</name>
</gene>
<dbReference type="HOGENOM" id="CLU_079190_1_0_9"/>
<protein>
    <submittedName>
        <fullName evidence="1">rRNA methylase</fullName>
    </submittedName>
</protein>
<evidence type="ECO:0000313" key="1">
    <source>
        <dbReference type="EMBL" id="ADI01221.1"/>
    </source>
</evidence>
<evidence type="ECO:0000313" key="2">
    <source>
        <dbReference type="Proteomes" id="UP000000378"/>
    </source>
</evidence>
<accession>D7CKI6</accession>
<dbReference type="PANTHER" id="PTHR35276">
    <property type="entry name" value="S-ADENOSYL-L-METHIONINE-DEPENDENT METHYLTRANSFERASES SUPERFAMILY PROTEIN"/>
    <property type="match status" value="1"/>
</dbReference>
<dbReference type="RefSeq" id="WP_013174623.1">
    <property type="nucleotide sequence ID" value="NC_014220.1"/>
</dbReference>
<dbReference type="Gene3D" id="3.40.50.150">
    <property type="entry name" value="Vaccinia Virus protein VP39"/>
    <property type="match status" value="1"/>
</dbReference>
<dbReference type="CDD" id="cd02440">
    <property type="entry name" value="AdoMet_MTases"/>
    <property type="match status" value="1"/>
</dbReference>
<sequence>MKSGWPKNAVEMAHVLIHTVVEPGDFVVDATCGNGKDTVFLARLVGEKGKVLAIDVQPLAVERTKSLLQKEGLGSRVTLVRDDHSLIRHYLREPVKAAMFNLGYLPGGDKRVVTRPETTIAAMREILSAVVPGGLVTVVAYTGHPGGIEELEALLRYVRGLPQHEFSVMQSCYINQVHHPPQLIAVGKNRGDT</sequence>
<proteinExistence type="predicted"/>
<dbReference type="PANTHER" id="PTHR35276:SF1">
    <property type="entry name" value="TRNA (MNM(5)S(2)U34)-METHYLTRANSFERASE, CHLOROPLASTIC"/>
    <property type="match status" value="1"/>
</dbReference>
<dbReference type="GO" id="GO:0032259">
    <property type="term" value="P:methylation"/>
    <property type="evidence" value="ECO:0007669"/>
    <property type="project" value="UniProtKB-KW"/>
</dbReference>
<dbReference type="Proteomes" id="UP000000378">
    <property type="component" value="Chromosome"/>
</dbReference>
<dbReference type="SUPFAM" id="SSF53335">
    <property type="entry name" value="S-adenosyl-L-methionine-dependent methyltransferases"/>
    <property type="match status" value="1"/>
</dbReference>
<name>D7CKI6_SYNLT</name>
<dbReference type="STRING" id="643648.Slip_0437"/>
<organism evidence="1 2">
    <name type="scientific">Syntrophothermus lipocalidus (strain DSM 12680 / TGB-C1)</name>
    <dbReference type="NCBI Taxonomy" id="643648"/>
    <lineage>
        <taxon>Bacteria</taxon>
        <taxon>Bacillati</taxon>
        <taxon>Bacillota</taxon>
        <taxon>Clostridia</taxon>
        <taxon>Eubacteriales</taxon>
        <taxon>Syntrophomonadaceae</taxon>
        <taxon>Syntrophothermus</taxon>
    </lineage>
</organism>
<dbReference type="eggNOG" id="COG2519">
    <property type="taxonomic scope" value="Bacteria"/>
</dbReference>
<dbReference type="Pfam" id="PF06962">
    <property type="entry name" value="rRNA_methylase"/>
    <property type="match status" value="1"/>
</dbReference>
<dbReference type="GO" id="GO:0008168">
    <property type="term" value="F:methyltransferase activity"/>
    <property type="evidence" value="ECO:0007669"/>
    <property type="project" value="UniProtKB-KW"/>
</dbReference>
<reference evidence="1 2" key="2">
    <citation type="journal article" date="2010" name="Stand. Genomic Sci.">
        <title>Complete genome sequence of Syntrophothermus lipocalidus type strain (TGB-C1).</title>
        <authorList>
            <person name="Djao O.D."/>
            <person name="Zhang X."/>
            <person name="Lucas S."/>
            <person name="Lapidus A."/>
            <person name="Del Rio T.G."/>
            <person name="Nolan M."/>
            <person name="Tice H."/>
            <person name="Cheng J.F."/>
            <person name="Han C."/>
            <person name="Tapia R."/>
            <person name="Goodwin L."/>
            <person name="Pitluck S."/>
            <person name="Liolios K."/>
            <person name="Ivanova N."/>
            <person name="Mavromatis K."/>
            <person name="Mikhailova N."/>
            <person name="Ovchinnikova G."/>
            <person name="Pati A."/>
            <person name="Brambilla E."/>
            <person name="Chen A."/>
            <person name="Palaniappan K."/>
            <person name="Land M."/>
            <person name="Hauser L."/>
            <person name="Chang Y.J."/>
            <person name="Jeffries C.D."/>
            <person name="Rohde M."/>
            <person name="Sikorski J."/>
            <person name="Spring S."/>
            <person name="Goker M."/>
            <person name="Detter J.C."/>
            <person name="Woyke T."/>
            <person name="Bristow J."/>
            <person name="Eisen J.A."/>
            <person name="Markowitz V."/>
            <person name="Hugenholtz P."/>
            <person name="Kyrpides N.C."/>
            <person name="Klenk H.P."/>
        </authorList>
    </citation>
    <scope>NUCLEOTIDE SEQUENCE [LARGE SCALE GENOMIC DNA]</scope>
    <source>
        <strain evidence="2">DSM 12680 / TGB-C1</strain>
    </source>
</reference>
<dbReference type="KEGG" id="slp:Slip_0437"/>
<dbReference type="InterPro" id="IPR029063">
    <property type="entry name" value="SAM-dependent_MTases_sf"/>
</dbReference>
<dbReference type="AlphaFoldDB" id="D7CKI6"/>
<reference evidence="2" key="1">
    <citation type="journal article" date="2010" name="Stand. Genomic Sci.">
        <title>Complete genome sequence of Syntrophothermus lipocalidus type strain (TGB-C1T).</title>
        <authorList>
            <consortium name="US DOE Joint Genome Institute (JGI-PGF)"/>
            <person name="Djao O."/>
            <person name="Zhang X."/>
            <person name="Lucas S."/>
            <person name="Lapidus A."/>
            <person name="Glavina Del Rio T."/>
            <person name="Nolan M."/>
            <person name="Tice H."/>
            <person name="Cheng J."/>
            <person name="Han C."/>
            <person name="Tapia R."/>
            <person name="Goodwin L."/>
            <person name="Pitluck S."/>
            <person name="Liolios K."/>
            <person name="Ivanova N."/>
            <person name="Mavromatis K."/>
            <person name="Mikhailova N."/>
            <person name="Ovchinnikova G."/>
            <person name="Pati A."/>
            <person name="Brambilla E."/>
            <person name="Chen A."/>
            <person name="Palaniappan K."/>
            <person name="Land M."/>
            <person name="Hauser L."/>
            <person name="Chang Y."/>
            <person name="Jeffries C."/>
            <person name="Rohde M."/>
            <person name="Sikorski J."/>
            <person name="Spring S."/>
            <person name="Goker M."/>
            <person name="Detter J."/>
            <person name="Woyke T."/>
            <person name="Bristow J."/>
            <person name="Eisen J."/>
            <person name="Markowitz V."/>
            <person name="Hugenholtz P."/>
            <person name="Kyrpides N."/>
            <person name="Klenk H."/>
        </authorList>
    </citation>
    <scope>NUCLEOTIDE SEQUENCE [LARGE SCALE GENOMIC DNA]</scope>
    <source>
        <strain evidence="2">DSM 12680 / TGB-C1</strain>
    </source>
</reference>
<keyword evidence="1" id="KW-0489">Methyltransferase</keyword>
<keyword evidence="2" id="KW-1185">Reference proteome</keyword>